<organism evidence="8 9">
    <name type="scientific">Clohesyomyces aquaticus</name>
    <dbReference type="NCBI Taxonomy" id="1231657"/>
    <lineage>
        <taxon>Eukaryota</taxon>
        <taxon>Fungi</taxon>
        <taxon>Dikarya</taxon>
        <taxon>Ascomycota</taxon>
        <taxon>Pezizomycotina</taxon>
        <taxon>Dothideomycetes</taxon>
        <taxon>Pleosporomycetidae</taxon>
        <taxon>Pleosporales</taxon>
        <taxon>Lindgomycetaceae</taxon>
        <taxon>Clohesyomyces</taxon>
    </lineage>
</organism>
<dbReference type="PROSITE" id="PS00463">
    <property type="entry name" value="ZN2_CY6_FUNGAL_1"/>
    <property type="match status" value="1"/>
</dbReference>
<dbReference type="PROSITE" id="PS50048">
    <property type="entry name" value="ZN2_CY6_FUNGAL_2"/>
    <property type="match status" value="1"/>
</dbReference>
<dbReference type="InterPro" id="IPR052360">
    <property type="entry name" value="Transcr_Regulatory_Proteins"/>
</dbReference>
<dbReference type="Proteomes" id="UP000193144">
    <property type="component" value="Unassembled WGS sequence"/>
</dbReference>
<dbReference type="CDD" id="cd00067">
    <property type="entry name" value="GAL4"/>
    <property type="match status" value="1"/>
</dbReference>
<comment type="caution">
    <text evidence="8">The sequence shown here is derived from an EMBL/GenBank/DDBJ whole genome shotgun (WGS) entry which is preliminary data.</text>
</comment>
<keyword evidence="9" id="KW-1185">Reference proteome</keyword>
<keyword evidence="6" id="KW-0539">Nucleus</keyword>
<keyword evidence="1" id="KW-0479">Metal-binding</keyword>
<dbReference type="Pfam" id="PF11951">
    <property type="entry name" value="Fungal_trans_2"/>
    <property type="match status" value="1"/>
</dbReference>
<evidence type="ECO:0000256" key="4">
    <source>
        <dbReference type="ARBA" id="ARBA00023125"/>
    </source>
</evidence>
<dbReference type="Gene3D" id="4.10.240.10">
    <property type="entry name" value="Zn(2)-C6 fungal-type DNA-binding domain"/>
    <property type="match status" value="1"/>
</dbReference>
<dbReference type="EMBL" id="MCFA01000052">
    <property type="protein sequence ID" value="ORY12287.1"/>
    <property type="molecule type" value="Genomic_DNA"/>
</dbReference>
<dbReference type="PANTHER" id="PTHR36206:SF4">
    <property type="entry name" value="HYPOTHETICAL CONSERVED PROTEIN (EUROFUNG)-RELATED"/>
    <property type="match status" value="1"/>
</dbReference>
<accession>A0A1Y1ZQK4</accession>
<evidence type="ECO:0000256" key="2">
    <source>
        <dbReference type="ARBA" id="ARBA00022833"/>
    </source>
</evidence>
<dbReference type="InterPro" id="IPR021858">
    <property type="entry name" value="Fun_TF"/>
</dbReference>
<dbReference type="InterPro" id="IPR001138">
    <property type="entry name" value="Zn2Cys6_DnaBD"/>
</dbReference>
<reference evidence="8 9" key="1">
    <citation type="submission" date="2016-07" db="EMBL/GenBank/DDBJ databases">
        <title>Pervasive Adenine N6-methylation of Active Genes in Fungi.</title>
        <authorList>
            <consortium name="DOE Joint Genome Institute"/>
            <person name="Mondo S.J."/>
            <person name="Dannebaum R.O."/>
            <person name="Kuo R.C."/>
            <person name="Labutti K."/>
            <person name="Haridas S."/>
            <person name="Kuo A."/>
            <person name="Salamov A."/>
            <person name="Ahrendt S.R."/>
            <person name="Lipzen A."/>
            <person name="Sullivan W."/>
            <person name="Andreopoulos W.B."/>
            <person name="Clum A."/>
            <person name="Lindquist E."/>
            <person name="Daum C."/>
            <person name="Ramamoorthy G.K."/>
            <person name="Gryganskyi A."/>
            <person name="Culley D."/>
            <person name="Magnuson J.K."/>
            <person name="James T.Y."/>
            <person name="O'Malley M.A."/>
            <person name="Stajich J.E."/>
            <person name="Spatafora J.W."/>
            <person name="Visel A."/>
            <person name="Grigoriev I.V."/>
        </authorList>
    </citation>
    <scope>NUCLEOTIDE SEQUENCE [LARGE SCALE GENOMIC DNA]</scope>
    <source>
        <strain evidence="8 9">CBS 115471</strain>
    </source>
</reference>
<dbReference type="GO" id="GO:0000981">
    <property type="term" value="F:DNA-binding transcription factor activity, RNA polymerase II-specific"/>
    <property type="evidence" value="ECO:0007669"/>
    <property type="project" value="InterPro"/>
</dbReference>
<protein>
    <recommendedName>
        <fullName evidence="7">Zn(2)-C6 fungal-type domain-containing protein</fullName>
    </recommendedName>
</protein>
<feature type="domain" description="Zn(2)-C6 fungal-type" evidence="7">
    <location>
        <begin position="33"/>
        <end position="61"/>
    </location>
</feature>
<evidence type="ECO:0000256" key="1">
    <source>
        <dbReference type="ARBA" id="ARBA00022723"/>
    </source>
</evidence>
<name>A0A1Y1ZQK4_9PLEO</name>
<dbReference type="STRING" id="1231657.A0A1Y1ZQK4"/>
<dbReference type="AlphaFoldDB" id="A0A1Y1ZQK4"/>
<dbReference type="PANTHER" id="PTHR36206">
    <property type="entry name" value="ASPERCRYPTIN BIOSYNTHESIS CLUSTER-SPECIFIC TRANSCRIPTION REGULATOR ATNN-RELATED"/>
    <property type="match status" value="1"/>
</dbReference>
<dbReference type="OrthoDB" id="2593732at2759"/>
<dbReference type="InterPro" id="IPR036864">
    <property type="entry name" value="Zn2-C6_fun-type_DNA-bd_sf"/>
</dbReference>
<evidence type="ECO:0000313" key="8">
    <source>
        <dbReference type="EMBL" id="ORY12287.1"/>
    </source>
</evidence>
<keyword evidence="2" id="KW-0862">Zinc</keyword>
<evidence type="ECO:0000256" key="3">
    <source>
        <dbReference type="ARBA" id="ARBA00023015"/>
    </source>
</evidence>
<evidence type="ECO:0000256" key="5">
    <source>
        <dbReference type="ARBA" id="ARBA00023163"/>
    </source>
</evidence>
<sequence>MSTTLKSMAPTSSIIEFPNLKKTRRYGAKVKTGCRTCKLRHVRCDESKPNCVRCTSTGRKCDGYAQDEAPKFTSLRLNQVSLFQYTTSTPGNGAYYLEFYHHYVGCKLSTGFGKDFWSRTALQMARSEASVRYALVALSYLYKTEFLERGSLKHARSGLSRNTQPDALLFHYNKAIGCLVDRMAEASYSPEVGLVTCLLFICIEFMRGDHRTSFSHLRSGLKLISEWHSKRLNTSSDQSTTLKFSLTISNDTRGSNSMIADHLLPVFIQTIPSALLYGVRMEDIFEIPIPRVYTYQVNPFATFLEAQASFHELEIPTIQFLTAMATKLSLRYPITAHDLHCQSQLFQCLQAWFQSLQILENKRMESQENKRLASSLKVVYHSTYVALACALEIRQGLYDAYIADFKALIHHAKIVLGYMGLVAPSPLPPSDDEAPLRATEGMIATSSPRVAANFTFEISLIPCLQVVATRCRCPVTRREALALLALNPPREALWDAEMHLVIAKRVIEIEEKVLDPGTGWPAESSRLWCAVIDGDHTMGRDGSFRVRFAFAKWMQEASVEELLKRRKPDAQWEEWFVV</sequence>
<keyword evidence="4" id="KW-0238">DNA-binding</keyword>
<dbReference type="SMART" id="SM00066">
    <property type="entry name" value="GAL4"/>
    <property type="match status" value="1"/>
</dbReference>
<dbReference type="Pfam" id="PF00172">
    <property type="entry name" value="Zn_clus"/>
    <property type="match status" value="1"/>
</dbReference>
<proteinExistence type="predicted"/>
<dbReference type="GO" id="GO:0008270">
    <property type="term" value="F:zinc ion binding"/>
    <property type="evidence" value="ECO:0007669"/>
    <property type="project" value="InterPro"/>
</dbReference>
<evidence type="ECO:0000256" key="6">
    <source>
        <dbReference type="ARBA" id="ARBA00023242"/>
    </source>
</evidence>
<dbReference type="SUPFAM" id="SSF57701">
    <property type="entry name" value="Zn2/Cys6 DNA-binding domain"/>
    <property type="match status" value="1"/>
</dbReference>
<gene>
    <name evidence="8" type="ORF">BCR34DRAFT_301712</name>
</gene>
<evidence type="ECO:0000259" key="7">
    <source>
        <dbReference type="PROSITE" id="PS50048"/>
    </source>
</evidence>
<keyword evidence="3" id="KW-0805">Transcription regulation</keyword>
<dbReference type="GO" id="GO:0003677">
    <property type="term" value="F:DNA binding"/>
    <property type="evidence" value="ECO:0007669"/>
    <property type="project" value="UniProtKB-KW"/>
</dbReference>
<keyword evidence="5" id="KW-0804">Transcription</keyword>
<evidence type="ECO:0000313" key="9">
    <source>
        <dbReference type="Proteomes" id="UP000193144"/>
    </source>
</evidence>